<evidence type="ECO:0000256" key="3">
    <source>
        <dbReference type="ARBA" id="ARBA00022692"/>
    </source>
</evidence>
<feature type="transmembrane region" description="Helical" evidence="7">
    <location>
        <begin position="410"/>
        <end position="428"/>
    </location>
</feature>
<proteinExistence type="inferred from homology"/>
<feature type="transmembrane region" description="Helical" evidence="7">
    <location>
        <begin position="448"/>
        <end position="471"/>
    </location>
</feature>
<dbReference type="PANTHER" id="PTHR23502:SF68">
    <property type="entry name" value="MULTIDRUG TRANSPORTER, PUTATIVE (AFU_ORTHOLOGUE AFUA_3G01120)-RELATED"/>
    <property type="match status" value="1"/>
</dbReference>
<keyword evidence="5 7" id="KW-0472">Membrane</keyword>
<organism evidence="8 9">
    <name type="scientific">Apiospora saccharicola</name>
    <dbReference type="NCBI Taxonomy" id="335842"/>
    <lineage>
        <taxon>Eukaryota</taxon>
        <taxon>Fungi</taxon>
        <taxon>Dikarya</taxon>
        <taxon>Ascomycota</taxon>
        <taxon>Pezizomycotina</taxon>
        <taxon>Sordariomycetes</taxon>
        <taxon>Xylariomycetidae</taxon>
        <taxon>Amphisphaeriales</taxon>
        <taxon>Apiosporaceae</taxon>
        <taxon>Apiospora</taxon>
    </lineage>
</organism>
<feature type="compositionally biased region" description="Low complexity" evidence="6">
    <location>
        <begin position="39"/>
        <end position="57"/>
    </location>
</feature>
<keyword evidence="9" id="KW-1185">Reference proteome</keyword>
<gene>
    <name evidence="8" type="ORF">PG996_009262</name>
</gene>
<dbReference type="InterPro" id="IPR036259">
    <property type="entry name" value="MFS_trans_sf"/>
</dbReference>
<evidence type="ECO:0008006" key="10">
    <source>
        <dbReference type="Google" id="ProtNLM"/>
    </source>
</evidence>
<dbReference type="Proteomes" id="UP001446871">
    <property type="component" value="Unassembled WGS sequence"/>
</dbReference>
<feature type="transmembrane region" description="Helical" evidence="7">
    <location>
        <begin position="600"/>
        <end position="622"/>
    </location>
</feature>
<feature type="region of interest" description="Disordered" evidence="6">
    <location>
        <begin position="1"/>
        <end position="93"/>
    </location>
</feature>
<evidence type="ECO:0000256" key="4">
    <source>
        <dbReference type="ARBA" id="ARBA00022989"/>
    </source>
</evidence>
<feature type="transmembrane region" description="Helical" evidence="7">
    <location>
        <begin position="520"/>
        <end position="539"/>
    </location>
</feature>
<keyword evidence="3 7" id="KW-0812">Transmembrane</keyword>
<evidence type="ECO:0000256" key="6">
    <source>
        <dbReference type="SAM" id="MobiDB-lite"/>
    </source>
</evidence>
<protein>
    <recommendedName>
        <fullName evidence="10">Major facilitator superfamily transporter</fullName>
    </recommendedName>
</protein>
<reference evidence="8 9" key="1">
    <citation type="submission" date="2023-01" db="EMBL/GenBank/DDBJ databases">
        <title>Analysis of 21 Apiospora genomes using comparative genomics revels a genus with tremendous synthesis potential of carbohydrate active enzymes and secondary metabolites.</title>
        <authorList>
            <person name="Sorensen T."/>
        </authorList>
    </citation>
    <scope>NUCLEOTIDE SEQUENCE [LARGE SCALE GENOMIC DNA]</scope>
    <source>
        <strain evidence="8 9">CBS 83171</strain>
    </source>
</reference>
<dbReference type="SUPFAM" id="SSF103473">
    <property type="entry name" value="MFS general substrate transporter"/>
    <property type="match status" value="2"/>
</dbReference>
<comment type="subcellular location">
    <subcellularLocation>
        <location evidence="1">Membrane</location>
        <topology evidence="1">Multi-pass membrane protein</topology>
    </subcellularLocation>
</comment>
<dbReference type="PANTHER" id="PTHR23502">
    <property type="entry name" value="MAJOR FACILITATOR SUPERFAMILY"/>
    <property type="match status" value="1"/>
</dbReference>
<dbReference type="EMBL" id="JAQQWM010000006">
    <property type="protein sequence ID" value="KAK8059332.1"/>
    <property type="molecule type" value="Genomic_DNA"/>
</dbReference>
<accession>A0ABR1UKU2</accession>
<comment type="caution">
    <text evidence="8">The sequence shown here is derived from an EMBL/GenBank/DDBJ whole genome shotgun (WGS) entry which is preliminary data.</text>
</comment>
<evidence type="ECO:0000256" key="7">
    <source>
        <dbReference type="SAM" id="Phobius"/>
    </source>
</evidence>
<comment type="similarity">
    <text evidence="2">Belongs to the major facilitator superfamily.</text>
</comment>
<evidence type="ECO:0000313" key="9">
    <source>
        <dbReference type="Proteomes" id="UP001446871"/>
    </source>
</evidence>
<evidence type="ECO:0000313" key="8">
    <source>
        <dbReference type="EMBL" id="KAK8059332.1"/>
    </source>
</evidence>
<feature type="transmembrane region" description="Helical" evidence="7">
    <location>
        <begin position="146"/>
        <end position="166"/>
    </location>
</feature>
<evidence type="ECO:0000256" key="5">
    <source>
        <dbReference type="ARBA" id="ARBA00023136"/>
    </source>
</evidence>
<feature type="transmembrane region" description="Helical" evidence="7">
    <location>
        <begin position="178"/>
        <end position="203"/>
    </location>
</feature>
<feature type="transmembrane region" description="Helical" evidence="7">
    <location>
        <begin position="321"/>
        <end position="341"/>
    </location>
</feature>
<feature type="transmembrane region" description="Helical" evidence="7">
    <location>
        <begin position="573"/>
        <end position="594"/>
    </location>
</feature>
<keyword evidence="4 7" id="KW-1133">Transmembrane helix</keyword>
<evidence type="ECO:0000256" key="1">
    <source>
        <dbReference type="ARBA" id="ARBA00004141"/>
    </source>
</evidence>
<feature type="transmembrane region" description="Helical" evidence="7">
    <location>
        <begin position="478"/>
        <end position="500"/>
    </location>
</feature>
<evidence type="ECO:0000256" key="2">
    <source>
        <dbReference type="ARBA" id="ARBA00008335"/>
    </source>
</evidence>
<name>A0ABR1UKU2_9PEZI</name>
<feature type="transmembrane region" description="Helical" evidence="7">
    <location>
        <begin position="210"/>
        <end position="230"/>
    </location>
</feature>
<sequence>MADMDREANGFAPPPRTYQPPTAEAYTEADLYSSYTRGPSRPSSMASSRRASSTAHPGTLVGSEEKDVVTPLPMGKSADWPPRPPSKDDYRPLTASTKRLSLTSWVSKRSIKYGKGRFARVELIPQPSDDPEDPLNWPMWRKNLNYLALIYMTALIGVLKTIFVSVNGPIALKNGVSYTAAVALTGVPLMISALTGTSGLVVAKLYGKRPVYLVATAFLWIGVVWGSQVVDSYGQNMASRVFQGIGWGVFESLVLGSFQDTFFVSSTQTRHAGDDRLLTHQPQEHELEPRIIISNVISVATTWGGPLLGGVASAGSTGFAVQYQILNAFLAIGVLLVIFAAPETAFDQVAAGAGSPLDGSGQQSKFPTINLSLDAIKRYMDTMKPWSYETRGRKSTLALQVPRATVSPTVILLFVATVLPQAALWSFASSLSMLFSVMPYMASTGAVGALLTGPALMAPGVIGALGTGYFLKHFTPKVHVGLIGVATVLVSIGLLGFGLYVPGGQSQVMTTVIGAASSKLSLPAISFLLGLLAMGIMGLESTARPMIQRSAAYTSSNLTIGLRNTADMNGGLVCWRNLVTGAFISGLPNAIWAADGLKSVALGMGITQILLAIPVAAIWWVWGRTILRLDGRVIGSVDLNSLGKQVSFFDVD</sequence>